<reference evidence="1 2" key="1">
    <citation type="journal article" date="2023" name="Microb. Genom.">
        <title>Mesoterricola silvestris gen. nov., sp. nov., Mesoterricola sediminis sp. nov., Geothrix oryzae sp. nov., Geothrix edaphica sp. nov., Geothrix rubra sp. nov., and Geothrix limicola sp. nov., six novel members of Acidobacteriota isolated from soils.</title>
        <authorList>
            <person name="Weisberg A.J."/>
            <person name="Pearce E."/>
            <person name="Kramer C.G."/>
            <person name="Chang J.H."/>
            <person name="Clarke C.R."/>
        </authorList>
    </citation>
    <scope>NUCLEOTIDE SEQUENCE [LARGE SCALE GENOMIC DNA]</scope>
    <source>
        <strain evidence="1 2">NE20-4-1</strain>
    </source>
</reference>
<dbReference type="RefSeq" id="WP_177261771.1">
    <property type="nucleotide sequence ID" value="NZ_JABXWF010000008.1"/>
</dbReference>
<protein>
    <recommendedName>
        <fullName evidence="3">Secreted protein</fullName>
    </recommendedName>
</protein>
<organism evidence="1 2">
    <name type="scientific">Streptomyces caniscabiei</name>
    <dbReference type="NCBI Taxonomy" id="2746961"/>
    <lineage>
        <taxon>Bacteria</taxon>
        <taxon>Bacillati</taxon>
        <taxon>Actinomycetota</taxon>
        <taxon>Actinomycetes</taxon>
        <taxon>Kitasatosporales</taxon>
        <taxon>Streptomycetaceae</taxon>
        <taxon>Streptomyces</taxon>
    </lineage>
</organism>
<gene>
    <name evidence="1" type="ORF">PV383_18470</name>
</gene>
<evidence type="ECO:0000313" key="2">
    <source>
        <dbReference type="Proteomes" id="UP001282474"/>
    </source>
</evidence>
<evidence type="ECO:0000313" key="1">
    <source>
        <dbReference type="EMBL" id="MDX3039145.1"/>
    </source>
</evidence>
<comment type="caution">
    <text evidence="1">The sequence shown here is derived from an EMBL/GenBank/DDBJ whole genome shotgun (WGS) entry which is preliminary data.</text>
</comment>
<dbReference type="Proteomes" id="UP001282474">
    <property type="component" value="Unassembled WGS sequence"/>
</dbReference>
<proteinExistence type="predicted"/>
<sequence length="50" mass="5112">MSRLLAAVLTMAAAAALALGAAFGIVALLDATPDQPNTPLITYENAGRER</sequence>
<accession>A0ABU4MNW1</accession>
<name>A0ABU4MNW1_9ACTN</name>
<dbReference type="EMBL" id="JARAWJ010000013">
    <property type="protein sequence ID" value="MDX3039145.1"/>
    <property type="molecule type" value="Genomic_DNA"/>
</dbReference>
<keyword evidence="2" id="KW-1185">Reference proteome</keyword>
<evidence type="ECO:0008006" key="3">
    <source>
        <dbReference type="Google" id="ProtNLM"/>
    </source>
</evidence>